<feature type="compositionally biased region" description="Basic and acidic residues" evidence="1">
    <location>
        <begin position="279"/>
        <end position="294"/>
    </location>
</feature>
<gene>
    <name evidence="2" type="ORF">IWZ03DRAFT_369840</name>
</gene>
<comment type="caution">
    <text evidence="2">The sequence shown here is derived from an EMBL/GenBank/DDBJ whole genome shotgun (WGS) entry which is preliminary data.</text>
</comment>
<evidence type="ECO:0000256" key="1">
    <source>
        <dbReference type="SAM" id="MobiDB-lite"/>
    </source>
</evidence>
<dbReference type="Proteomes" id="UP001363622">
    <property type="component" value="Unassembled WGS sequence"/>
</dbReference>
<feature type="region of interest" description="Disordered" evidence="1">
    <location>
        <begin position="55"/>
        <end position="88"/>
    </location>
</feature>
<sequence length="319" mass="34428">MRRMGEKVKDLKIVRATLCQHLDQTHRHRVTFPLPQTIRPPSWSANNAIAPLNPNLHRHSSFAKSSSSASPCRSLALQPPPTQSAHPNPKVLLALCQRRPPPCPLASARRPRRRLPAPHRRPSPPIGPSRRRSTSSPTTMTIRCPTLASADSSGHRVAAAAAALSGLSLASLTRHLPDRRDSNGSSKTGLTTKQHTTAAKNRTWTISAYLVTITTTTKITTAKTRTTPMEIRMGSTDTERQVLSSEGCFGGALVGHYHCGKDDDDDEKTRLAFTSLGEGKGDAGHVKVEEEGRRSPSGGVNEPAAGDGSQESNKSCRVM</sequence>
<feature type="region of interest" description="Disordered" evidence="1">
    <location>
        <begin position="100"/>
        <end position="140"/>
    </location>
</feature>
<dbReference type="EMBL" id="JBBPHU010000002">
    <property type="protein sequence ID" value="KAK7521929.1"/>
    <property type="molecule type" value="Genomic_DNA"/>
</dbReference>
<organism evidence="2 3">
    <name type="scientific">Phyllosticta citriasiana</name>
    <dbReference type="NCBI Taxonomy" id="595635"/>
    <lineage>
        <taxon>Eukaryota</taxon>
        <taxon>Fungi</taxon>
        <taxon>Dikarya</taxon>
        <taxon>Ascomycota</taxon>
        <taxon>Pezizomycotina</taxon>
        <taxon>Dothideomycetes</taxon>
        <taxon>Dothideomycetes incertae sedis</taxon>
        <taxon>Botryosphaeriales</taxon>
        <taxon>Phyllostictaceae</taxon>
        <taxon>Phyllosticta</taxon>
    </lineage>
</organism>
<evidence type="ECO:0000313" key="2">
    <source>
        <dbReference type="EMBL" id="KAK7521929.1"/>
    </source>
</evidence>
<accession>A0ABR1KUS5</accession>
<reference evidence="2 3" key="1">
    <citation type="submission" date="2024-04" db="EMBL/GenBank/DDBJ databases">
        <title>Phyllosticta paracitricarpa is synonymous to the EU quarantine fungus P. citricarpa based on phylogenomic analyses.</title>
        <authorList>
            <consortium name="Lawrence Berkeley National Laboratory"/>
            <person name="Van Ingen-Buijs V.A."/>
            <person name="Van Westerhoven A.C."/>
            <person name="Haridas S."/>
            <person name="Skiadas P."/>
            <person name="Martin F."/>
            <person name="Groenewald J.Z."/>
            <person name="Crous P.W."/>
            <person name="Seidl M.F."/>
        </authorList>
    </citation>
    <scope>NUCLEOTIDE SEQUENCE [LARGE SCALE GENOMIC DNA]</scope>
    <source>
        <strain evidence="2 3">CBS 123371</strain>
    </source>
</reference>
<feature type="compositionally biased region" description="Low complexity" evidence="1">
    <location>
        <begin position="62"/>
        <end position="76"/>
    </location>
</feature>
<keyword evidence="3" id="KW-1185">Reference proteome</keyword>
<feature type="compositionally biased region" description="Polar residues" evidence="1">
    <location>
        <begin position="183"/>
        <end position="197"/>
    </location>
</feature>
<evidence type="ECO:0000313" key="3">
    <source>
        <dbReference type="Proteomes" id="UP001363622"/>
    </source>
</evidence>
<feature type="region of interest" description="Disordered" evidence="1">
    <location>
        <begin position="275"/>
        <end position="319"/>
    </location>
</feature>
<feature type="compositionally biased region" description="Polar residues" evidence="1">
    <location>
        <begin position="309"/>
        <end position="319"/>
    </location>
</feature>
<protein>
    <submittedName>
        <fullName evidence="2">Uncharacterized protein</fullName>
    </submittedName>
</protein>
<feature type="compositionally biased region" description="Basic residues" evidence="1">
    <location>
        <begin position="109"/>
        <end position="122"/>
    </location>
</feature>
<proteinExistence type="predicted"/>
<name>A0ABR1KUS5_9PEZI</name>
<feature type="region of interest" description="Disordered" evidence="1">
    <location>
        <begin position="176"/>
        <end position="197"/>
    </location>
</feature>